<keyword evidence="3" id="KW-0863">Zinc-finger</keyword>
<dbReference type="AlphaFoldDB" id="A0A1R3G0J3"/>
<dbReference type="GO" id="GO:0008270">
    <property type="term" value="F:zinc ion binding"/>
    <property type="evidence" value="ECO:0007669"/>
    <property type="project" value="UniProtKB-KW"/>
</dbReference>
<evidence type="ECO:0000259" key="6">
    <source>
        <dbReference type="Pfam" id="PF08646"/>
    </source>
</evidence>
<evidence type="ECO:0000256" key="4">
    <source>
        <dbReference type="ARBA" id="ARBA00022833"/>
    </source>
</evidence>
<comment type="similarity">
    <text evidence="1">Belongs to the replication factor A protein 1 family.</text>
</comment>
<dbReference type="InterPro" id="IPR012340">
    <property type="entry name" value="NA-bd_OB-fold"/>
</dbReference>
<dbReference type="Pfam" id="PF08646">
    <property type="entry name" value="Rep_fac-A_C"/>
    <property type="match status" value="1"/>
</dbReference>
<organism evidence="7 8">
    <name type="scientific">Corchorus olitorius</name>
    <dbReference type="NCBI Taxonomy" id="93759"/>
    <lineage>
        <taxon>Eukaryota</taxon>
        <taxon>Viridiplantae</taxon>
        <taxon>Streptophyta</taxon>
        <taxon>Embryophyta</taxon>
        <taxon>Tracheophyta</taxon>
        <taxon>Spermatophyta</taxon>
        <taxon>Magnoliopsida</taxon>
        <taxon>eudicotyledons</taxon>
        <taxon>Gunneridae</taxon>
        <taxon>Pentapetalae</taxon>
        <taxon>rosids</taxon>
        <taxon>malvids</taxon>
        <taxon>Malvales</taxon>
        <taxon>Malvaceae</taxon>
        <taxon>Grewioideae</taxon>
        <taxon>Apeibeae</taxon>
        <taxon>Corchorus</taxon>
    </lineage>
</organism>
<keyword evidence="4" id="KW-0862">Zinc</keyword>
<evidence type="ECO:0000256" key="2">
    <source>
        <dbReference type="ARBA" id="ARBA00022723"/>
    </source>
</evidence>
<reference evidence="8" key="1">
    <citation type="submission" date="2013-09" db="EMBL/GenBank/DDBJ databases">
        <title>Corchorus olitorius genome sequencing.</title>
        <authorList>
            <person name="Alam M."/>
            <person name="Haque M.S."/>
            <person name="Islam M.S."/>
            <person name="Emdad E.M."/>
            <person name="Islam M.M."/>
            <person name="Ahmed B."/>
            <person name="Halim A."/>
            <person name="Hossen Q.M.M."/>
            <person name="Hossain M.Z."/>
            <person name="Ahmed R."/>
            <person name="Khan M.M."/>
            <person name="Islam R."/>
            <person name="Rashid M.M."/>
            <person name="Khan S.A."/>
            <person name="Rahman M.S."/>
            <person name="Alam M."/>
            <person name="Yahiya A.S."/>
            <person name="Khan M.S."/>
            <person name="Azam M.S."/>
            <person name="Haque T."/>
            <person name="Lashkar M.Z.H."/>
            <person name="Akhand A.I."/>
            <person name="Morshed G."/>
            <person name="Roy S."/>
            <person name="Uddin K.S."/>
            <person name="Rabeya T."/>
            <person name="Hossain A.S."/>
            <person name="Chowdhury A."/>
            <person name="Snigdha A.R."/>
            <person name="Mortoza M.S."/>
            <person name="Matin S.A."/>
            <person name="Hoque S.M.E."/>
            <person name="Islam M.K."/>
            <person name="Roy D.K."/>
            <person name="Haider R."/>
            <person name="Moosa M.M."/>
            <person name="Elias S.M."/>
            <person name="Hasan A.M."/>
            <person name="Jahan S."/>
            <person name="Shafiuddin M."/>
            <person name="Mahmood N."/>
            <person name="Shommy N.S."/>
        </authorList>
    </citation>
    <scope>NUCLEOTIDE SEQUENCE [LARGE SCALE GENOMIC DNA]</scope>
    <source>
        <strain evidence="8">cv. O-4</strain>
    </source>
</reference>
<dbReference type="OrthoDB" id="1721399at2759"/>
<accession>A0A1R3G0J3</accession>
<proteinExistence type="inferred from homology"/>
<evidence type="ECO:0000256" key="5">
    <source>
        <dbReference type="ARBA" id="ARBA00023125"/>
    </source>
</evidence>
<dbReference type="GO" id="GO:0003677">
    <property type="term" value="F:DNA binding"/>
    <property type="evidence" value="ECO:0007669"/>
    <property type="project" value="UniProtKB-KW"/>
</dbReference>
<evidence type="ECO:0000313" key="7">
    <source>
        <dbReference type="EMBL" id="OMO51601.1"/>
    </source>
</evidence>
<comment type="caution">
    <text evidence="7">The sequence shown here is derived from an EMBL/GenBank/DDBJ whole genome shotgun (WGS) entry which is preliminary data.</text>
</comment>
<dbReference type="Proteomes" id="UP000187203">
    <property type="component" value="Unassembled WGS sequence"/>
</dbReference>
<dbReference type="InterPro" id="IPR047192">
    <property type="entry name" value="Euk_RPA1_DBD_C"/>
</dbReference>
<dbReference type="SUPFAM" id="SSF50249">
    <property type="entry name" value="Nucleic acid-binding proteins"/>
    <property type="match status" value="1"/>
</dbReference>
<dbReference type="Gene3D" id="2.40.50.140">
    <property type="entry name" value="Nucleic acid-binding proteins"/>
    <property type="match status" value="1"/>
</dbReference>
<dbReference type="InterPro" id="IPR013955">
    <property type="entry name" value="Rep_factor-A_C"/>
</dbReference>
<protein>
    <submittedName>
        <fullName evidence="7">Nucleic acid-binding protein</fullName>
    </submittedName>
</protein>
<keyword evidence="2" id="KW-0479">Metal-binding</keyword>
<evidence type="ECO:0000256" key="3">
    <source>
        <dbReference type="ARBA" id="ARBA00022771"/>
    </source>
</evidence>
<sequence length="194" mass="21995">MSTDMTYNWYYMSCVVHRKKVREVPGGYTCTDCKELKQLPIVRYELTAMVADSTGNVKCALLEGKAARILDISVEQMFQLSNEEDGDAKVEKKLEELIGRTYEFELEINDYNLYHGSSTLIVTQIHQVEYAEESRYLLGEILKLKCLLQPQKKHNSQPAASAVTPSKRATPAMCSIVEGEEVHTTYAKKICPTM</sequence>
<keyword evidence="8" id="KW-1185">Reference proteome</keyword>
<dbReference type="CDD" id="cd04476">
    <property type="entry name" value="RPA1_DBD_C"/>
    <property type="match status" value="1"/>
</dbReference>
<name>A0A1R3G0J3_9ROSI</name>
<dbReference type="EMBL" id="AWUE01024108">
    <property type="protein sequence ID" value="OMO51601.1"/>
    <property type="molecule type" value="Genomic_DNA"/>
</dbReference>
<feature type="domain" description="Replication factor A C-terminal" evidence="6">
    <location>
        <begin position="8"/>
        <end position="137"/>
    </location>
</feature>
<keyword evidence="5" id="KW-0238">DNA-binding</keyword>
<gene>
    <name evidence="7" type="ORF">COLO4_37607</name>
</gene>
<dbReference type="STRING" id="93759.A0A1R3G0J3"/>
<evidence type="ECO:0000313" key="8">
    <source>
        <dbReference type="Proteomes" id="UP000187203"/>
    </source>
</evidence>
<evidence type="ECO:0000256" key="1">
    <source>
        <dbReference type="ARBA" id="ARBA00005690"/>
    </source>
</evidence>